<gene>
    <name evidence="3" type="primary">fadJ_3</name>
    <name evidence="3" type="ORF">NCTC9073_04263</name>
</gene>
<keyword evidence="1" id="KW-0812">Transmembrane</keyword>
<dbReference type="Proteomes" id="UP000250780">
    <property type="component" value="Unassembled WGS sequence"/>
</dbReference>
<evidence type="ECO:0000259" key="2">
    <source>
        <dbReference type="Pfam" id="PF02737"/>
    </source>
</evidence>
<keyword evidence="1" id="KW-1133">Transmembrane helix</keyword>
<reference evidence="3 4" key="1">
    <citation type="submission" date="2018-06" db="EMBL/GenBank/DDBJ databases">
        <authorList>
            <consortium name="Pathogen Informatics"/>
            <person name="Doyle S."/>
        </authorList>
    </citation>
    <scope>NUCLEOTIDE SEQUENCE [LARGE SCALE GENOMIC DNA]</scope>
    <source>
        <strain evidence="3 4">NCTC9073</strain>
    </source>
</reference>
<dbReference type="InterPro" id="IPR006176">
    <property type="entry name" value="3-OHacyl-CoA_DH_NAD-bd"/>
</dbReference>
<dbReference type="GO" id="GO:0004300">
    <property type="term" value="F:enoyl-CoA hydratase activity"/>
    <property type="evidence" value="ECO:0007669"/>
    <property type="project" value="TreeGrafter"/>
</dbReference>
<dbReference type="EMBL" id="UASD01000009">
    <property type="protein sequence ID" value="SPX16489.1"/>
    <property type="molecule type" value="Genomic_DNA"/>
</dbReference>
<dbReference type="GO" id="GO:0016509">
    <property type="term" value="F:long-chain (3S)-3-hydroxyacyl-CoA dehydrogenase (NAD+) activity"/>
    <property type="evidence" value="ECO:0007669"/>
    <property type="project" value="TreeGrafter"/>
</dbReference>
<feature type="domain" description="3-hydroxyacyl-CoA dehydrogenase NAD binding" evidence="2">
    <location>
        <begin position="17"/>
        <end position="93"/>
    </location>
</feature>
<dbReference type="InterPro" id="IPR050136">
    <property type="entry name" value="FA_oxidation_alpha_subunit"/>
</dbReference>
<dbReference type="GO" id="GO:0006635">
    <property type="term" value="P:fatty acid beta-oxidation"/>
    <property type="evidence" value="ECO:0007669"/>
    <property type="project" value="TreeGrafter"/>
</dbReference>
<dbReference type="PANTHER" id="PTHR43612:SF3">
    <property type="entry name" value="TRIFUNCTIONAL ENZYME SUBUNIT ALPHA, MITOCHONDRIAL"/>
    <property type="match status" value="1"/>
</dbReference>
<proteinExistence type="predicted"/>
<dbReference type="GO" id="GO:0070403">
    <property type="term" value="F:NAD+ binding"/>
    <property type="evidence" value="ECO:0007669"/>
    <property type="project" value="InterPro"/>
</dbReference>
<evidence type="ECO:0000313" key="3">
    <source>
        <dbReference type="EMBL" id="SPX16489.1"/>
    </source>
</evidence>
<evidence type="ECO:0000313" key="4">
    <source>
        <dbReference type="Proteomes" id="UP000250780"/>
    </source>
</evidence>
<organism evidence="3 4">
    <name type="scientific">Escherichia coli</name>
    <dbReference type="NCBI Taxonomy" id="562"/>
    <lineage>
        <taxon>Bacteria</taxon>
        <taxon>Pseudomonadati</taxon>
        <taxon>Pseudomonadota</taxon>
        <taxon>Gammaproteobacteria</taxon>
        <taxon>Enterobacterales</taxon>
        <taxon>Enterobacteriaceae</taxon>
        <taxon>Escherichia</taxon>
    </lineage>
</organism>
<dbReference type="Gene3D" id="3.40.50.720">
    <property type="entry name" value="NAD(P)-binding Rossmann-like Domain"/>
    <property type="match status" value="1"/>
</dbReference>
<dbReference type="PANTHER" id="PTHR43612">
    <property type="entry name" value="TRIFUNCTIONAL ENZYME SUBUNIT ALPHA"/>
    <property type="match status" value="1"/>
</dbReference>
<dbReference type="Pfam" id="PF02737">
    <property type="entry name" value="3HCDH_N"/>
    <property type="match status" value="1"/>
</dbReference>
<protein>
    <submittedName>
        <fullName evidence="3">Fatty acid oxidation complex alpha subunit [includes: enoyl-CoA hydratase 3-hydroxyacyl-CoA dehydrogenase 3-hydroxybutyryl-CoA epimerase]</fullName>
        <ecNumber evidence="3">1.1.1.35</ecNumber>
    </submittedName>
</protein>
<name>A0A2X1N9E5_ECOLX</name>
<dbReference type="AlphaFoldDB" id="A0A2X1N9E5"/>
<dbReference type="EC" id="1.1.1.35" evidence="3"/>
<keyword evidence="1" id="KW-0472">Membrane</keyword>
<accession>A0A2X1N9E5</accession>
<feature type="transmembrane region" description="Helical" evidence="1">
    <location>
        <begin position="12"/>
        <end position="34"/>
    </location>
</feature>
<keyword evidence="3" id="KW-0560">Oxidoreductase</keyword>
<sequence length="99" mass="10541">MKKDPGSDAPPAPLNSVGILGGGLMGGGIAYVTACKAGIPVRIKDINPQGINHALKYSWDQLEGKVRRRHLKASERDKQLALISGTTGLSRLCPSRSDY</sequence>
<dbReference type="InterPro" id="IPR036291">
    <property type="entry name" value="NAD(P)-bd_dom_sf"/>
</dbReference>
<evidence type="ECO:0000256" key="1">
    <source>
        <dbReference type="SAM" id="Phobius"/>
    </source>
</evidence>
<dbReference type="SUPFAM" id="SSF51735">
    <property type="entry name" value="NAD(P)-binding Rossmann-fold domains"/>
    <property type="match status" value="1"/>
</dbReference>